<evidence type="ECO:0008006" key="3">
    <source>
        <dbReference type="Google" id="ProtNLM"/>
    </source>
</evidence>
<evidence type="ECO:0000313" key="1">
    <source>
        <dbReference type="EMBL" id="KAK7046955.1"/>
    </source>
</evidence>
<reference evidence="1 2" key="1">
    <citation type="journal article" date="2024" name="J Genomics">
        <title>Draft genome sequencing and assembly of Favolaschia claudopus CIRM-BRFM 2984 isolated from oak limbs.</title>
        <authorList>
            <person name="Navarro D."/>
            <person name="Drula E."/>
            <person name="Chaduli D."/>
            <person name="Cazenave R."/>
            <person name="Ahrendt S."/>
            <person name="Wang J."/>
            <person name="Lipzen A."/>
            <person name="Daum C."/>
            <person name="Barry K."/>
            <person name="Grigoriev I.V."/>
            <person name="Favel A."/>
            <person name="Rosso M.N."/>
            <person name="Martin F."/>
        </authorList>
    </citation>
    <scope>NUCLEOTIDE SEQUENCE [LARGE SCALE GENOMIC DNA]</scope>
    <source>
        <strain evidence="1 2">CIRM-BRFM 2984</strain>
    </source>
</reference>
<protein>
    <recommendedName>
        <fullName evidence="3">Post-SET domain-containing protein</fullName>
    </recommendedName>
</protein>
<dbReference type="AlphaFoldDB" id="A0AAW0D3K6"/>
<gene>
    <name evidence="1" type="ORF">R3P38DRAFT_3258309</name>
</gene>
<proteinExistence type="predicted"/>
<comment type="caution">
    <text evidence="1">The sequence shown here is derived from an EMBL/GenBank/DDBJ whole genome shotgun (WGS) entry which is preliminary data.</text>
</comment>
<name>A0AAW0D3K6_9AGAR</name>
<dbReference type="Proteomes" id="UP001362999">
    <property type="component" value="Unassembled WGS sequence"/>
</dbReference>
<sequence>MECGCGSGWCRDLLQGGDASGDGEPDYMAPLLQGTSWVVGFVCQTHSSFPFVAQAAAEDETAAQPLQIDVAGEWVVTGAEPTLWSGKGENLMSVPPTVDPDARDCPGKLYIFGLGGGLCVVLFPGYSGWKPSEICLAPRASNWFLYNTWGRRRSYDCRRRHFAST</sequence>
<evidence type="ECO:0000313" key="2">
    <source>
        <dbReference type="Proteomes" id="UP001362999"/>
    </source>
</evidence>
<organism evidence="1 2">
    <name type="scientific">Favolaschia claudopus</name>
    <dbReference type="NCBI Taxonomy" id="2862362"/>
    <lineage>
        <taxon>Eukaryota</taxon>
        <taxon>Fungi</taxon>
        <taxon>Dikarya</taxon>
        <taxon>Basidiomycota</taxon>
        <taxon>Agaricomycotina</taxon>
        <taxon>Agaricomycetes</taxon>
        <taxon>Agaricomycetidae</taxon>
        <taxon>Agaricales</taxon>
        <taxon>Marasmiineae</taxon>
        <taxon>Mycenaceae</taxon>
        <taxon>Favolaschia</taxon>
    </lineage>
</organism>
<dbReference type="EMBL" id="JAWWNJ010000010">
    <property type="protein sequence ID" value="KAK7046955.1"/>
    <property type="molecule type" value="Genomic_DNA"/>
</dbReference>
<keyword evidence="2" id="KW-1185">Reference proteome</keyword>
<accession>A0AAW0D3K6</accession>